<proteinExistence type="predicted"/>
<dbReference type="SUPFAM" id="SSF49899">
    <property type="entry name" value="Concanavalin A-like lectins/glucanases"/>
    <property type="match status" value="1"/>
</dbReference>
<feature type="non-terminal residue" evidence="1">
    <location>
        <position position="2075"/>
    </location>
</feature>
<reference evidence="1" key="1">
    <citation type="journal article" date="2015" name="Nature">
        <title>Complex archaea that bridge the gap between prokaryotes and eukaryotes.</title>
        <authorList>
            <person name="Spang A."/>
            <person name="Saw J.H."/>
            <person name="Jorgensen S.L."/>
            <person name="Zaremba-Niedzwiedzka K."/>
            <person name="Martijn J."/>
            <person name="Lind A.E."/>
            <person name="van Eijk R."/>
            <person name="Schleper C."/>
            <person name="Guy L."/>
            <person name="Ettema T.J."/>
        </authorList>
    </citation>
    <scope>NUCLEOTIDE SEQUENCE</scope>
</reference>
<name>A0A0F9ML73_9ZZZZ</name>
<dbReference type="InterPro" id="IPR013320">
    <property type="entry name" value="ConA-like_dom_sf"/>
</dbReference>
<feature type="non-terminal residue" evidence="1">
    <location>
        <position position="1"/>
    </location>
</feature>
<comment type="caution">
    <text evidence="1">The sequence shown here is derived from an EMBL/GenBank/DDBJ whole genome shotgun (WGS) entry which is preliminary data.</text>
</comment>
<dbReference type="Gene3D" id="2.60.120.200">
    <property type="match status" value="1"/>
</dbReference>
<gene>
    <name evidence="1" type="ORF">LCGC14_1141340</name>
</gene>
<dbReference type="EMBL" id="LAZR01005417">
    <property type="protein sequence ID" value="KKN00087.1"/>
    <property type="molecule type" value="Genomic_DNA"/>
</dbReference>
<organism evidence="1">
    <name type="scientific">marine sediment metagenome</name>
    <dbReference type="NCBI Taxonomy" id="412755"/>
    <lineage>
        <taxon>unclassified sequences</taxon>
        <taxon>metagenomes</taxon>
        <taxon>ecological metagenomes</taxon>
    </lineage>
</organism>
<dbReference type="SUPFAM" id="SSF63825">
    <property type="entry name" value="YWTD domain"/>
    <property type="match status" value="1"/>
</dbReference>
<sequence>KIDHLTIFNSTLTNTEVEQHGSAPLALAFHSEMNENSGQSTFDLVNNYEGLFAGMPTWNMGMYGTAGLYFDGPDTVIPETIGTTIYSMYSDVIYDYMSSPTSYNTGGTSPQFIQNINRTLGGGGNATLYEMPAQPDDFSFGSGSFLSFGDLQHNDGDEIRLDTQFDGSFYKIDVNITWSPNASVLSMDYLRYDYRASITVPLTLIFRIWNYSSQSFDLISSGNTGSKALTPDYYEDGTYNVKVNFFLAFDLLELDLLIDQLRIEYTTDSLNETGWVSPGTVTTVNRGTDFSSVDWLDVDNATTQDNLNAKSLYSPICDNTDDLRATNFSFSIPINAIIVGIEVEVDRRSTDTGIYSGYTMRDYIVQLRNSTTNIGSNKARLTPWYRTDINAYIGYGNSFDMWNTNLTPLDVNDNYFGVDLGAKLQKPEIETARIDHVRMKIYYTVNISVNPSYTSPQESWVTLDKATTQDDDNTYVLFNTSTETTSNWLRLTNFGFDIPSTAVIDGITVEMDRFATQASAIQDGAIFLRNATGQVGNDKSTGDDWDILDNDIYTSFGGISDTWGKSWSIAEINSNEFGLDLYIDYLGSVPTGAFVDHIIITIYYTIPAQQQQSTGTVRPDGDALSQWNSTSQSIHADLLNELIVDPTIPDTTDNYIFTSSYYQGTLITDEFDFETIDISGGTISEITIKLYANEIDIDSTIDVLCGGVPLGAQQLDMTSTSDWYSYIWSGLSLTQDDLDTMTVKIESAVPPVVQDYDYVQFGDILDNPIGNNYEFTIAMWVNPSLLLSTQSSHGTKNTFLSKNNNLELGVSENGLLQIYLNTNGGEATAEYGVINGIPLNQWTFISLRFSSGNVDAFIGEDWYYSALGANPEPFSVGTKLLDGGSFVLGMELDTLTYFTGDIDDLYVFSRALGNLELEDYKGIEILTLSAQISKEDGQGGWTPILNPSELIEGYVNLQCNASGTDVQSIEFYLSDTVPDLQSPIPDNWSLITNISYTLNEYSYVLDTYDIPDNDSWYLIVKAVDVYENYVYTFYATPFKVEHFDELINFNYLDKEGRINENSQIGVVPHEGQDWHLTSLDVYVNYSGVIDFLTNVSFNDLYSNYWLIYLDSSLSDWIINKGFLSDNYDVNFIFEANLTYSPEFGDFLFNYTLGQTILDIKPPEMTLLSGDPYSLDLGQTYDDPLNNTLTMAIYSTDLEIYSDDFSISNWNLYNVPQEIFDKTSVESVNYLLDNYSLSDNFDYAGVHFDVGAQDSYSSGITWDGTNFWVVAFNTDEVYKYTAAGVYTGTHFNVGAQEGDPTGITWDGANFWVVGWKKDEVYKYTAAGDYTGTHFDVGAQEGGPTGITWDGANLWVIGYNTDEVYKYMNDYDISKYYQDNGYAYMQTDITEIVSIMSQTITPIDPNEYNYFIIDLQSTAPDIELKLLNAGSVVKTLTVLSNNVDYSPQTIVVPIDEHTTFDQFMFTGILDDTEYFKVENIRIMSTDLKYVKLEYKYLTPNTADWIYYDSFELDNNFLAPITWNIENLRDDQIAFRFISYDNLGNSEILSSSDYWIIKDFNNHLEFTVEGLSNEYFYTLDQDYMINLDLKAIPVDNDITRVVISTNYETFTLTDVLYEQGHIFFEDSNIKLTSALYNVFGSEFSFIPVEVKLYQQNTLISSKIVIISVITETFDVPVEISNLTISTISSSDNIWMSFTNGTAAYNNSHSIPYIPNNNPPVVKIYNSYGELVRIILLYPSFDYTENKIYDAITVNITNNQFVVSLPTPSSGELCSIETVYVNGTSYLFSYFINSKNSELLITLLTDEVLDGSYNASAPISIDYGVSTGMRLTDQFVASFDFSTLSQDNYSFVAEFYDVLGSTSNFQMNGTIFVDFEGPNIYNQFSNGISINPNSGVISFIINDLSDIDSFSFNTSITGYWTVIGDVYTFFFNDISILEGLTNIKFIFNDALGYESELDISLLFDRSAPVFSNVVISSYIMSDICEINVTISDISQYTLGIALIQQSSGISISNIEFTLIELSENNYQITFDSSQLQNGYYDVRLTSIDLAGNVNSDILQSIYFDNFFPQITSINEQIYA</sequence>
<evidence type="ECO:0000313" key="1">
    <source>
        <dbReference type="EMBL" id="KKN00087.1"/>
    </source>
</evidence>
<accession>A0A0F9ML73</accession>
<protein>
    <submittedName>
        <fullName evidence="1">Uncharacterized protein</fullName>
    </submittedName>
</protein>